<protein>
    <submittedName>
        <fullName evidence="7">Tyrosine--tRNA ligase</fullName>
    </submittedName>
</protein>
<dbReference type="InterPro" id="IPR002547">
    <property type="entry name" value="tRNA-bd_dom"/>
</dbReference>
<dbReference type="CDD" id="cd02799">
    <property type="entry name" value="tRNA_bind_EMAP-II_like"/>
    <property type="match status" value="1"/>
</dbReference>
<evidence type="ECO:0000313" key="7">
    <source>
        <dbReference type="EMBL" id="QQP49473.1"/>
    </source>
</evidence>
<name>A0A7T8HG53_CALRO</name>
<dbReference type="SUPFAM" id="SSF50249">
    <property type="entry name" value="Nucleic acid-binding proteins"/>
    <property type="match status" value="1"/>
</dbReference>
<feature type="domain" description="TRNA-binding" evidence="6">
    <location>
        <begin position="11"/>
        <end position="116"/>
    </location>
</feature>
<dbReference type="PROSITE" id="PS50886">
    <property type="entry name" value="TRBD"/>
    <property type="match status" value="1"/>
</dbReference>
<dbReference type="GO" id="GO:0004831">
    <property type="term" value="F:tyrosine-tRNA ligase activity"/>
    <property type="evidence" value="ECO:0007669"/>
    <property type="project" value="TreeGrafter"/>
</dbReference>
<evidence type="ECO:0000256" key="4">
    <source>
        <dbReference type="PROSITE-ProRule" id="PRU00209"/>
    </source>
</evidence>
<keyword evidence="2 4" id="KW-0820">tRNA-binding</keyword>
<dbReference type="OrthoDB" id="197206at2759"/>
<dbReference type="InterPro" id="IPR012340">
    <property type="entry name" value="NA-bd_OB-fold"/>
</dbReference>
<keyword evidence="8" id="KW-1185">Reference proteome</keyword>
<evidence type="ECO:0000259" key="6">
    <source>
        <dbReference type="PROSITE" id="PS50886"/>
    </source>
</evidence>
<dbReference type="PANTHER" id="PTHR11586">
    <property type="entry name" value="TRNA-AMINOACYLATION COFACTOR ARC1 FAMILY MEMBER"/>
    <property type="match status" value="1"/>
</dbReference>
<evidence type="ECO:0000313" key="8">
    <source>
        <dbReference type="Proteomes" id="UP000595437"/>
    </source>
</evidence>
<dbReference type="InterPro" id="IPR051270">
    <property type="entry name" value="Tyrosine-tRNA_ligase_regulator"/>
</dbReference>
<dbReference type="GO" id="GO:0000049">
    <property type="term" value="F:tRNA binding"/>
    <property type="evidence" value="ECO:0007669"/>
    <property type="project" value="UniProtKB-UniRule"/>
</dbReference>
<dbReference type="AlphaFoldDB" id="A0A7T8HG53"/>
<feature type="region of interest" description="Disordered" evidence="5">
    <location>
        <begin position="92"/>
        <end position="118"/>
    </location>
</feature>
<dbReference type="Proteomes" id="UP000595437">
    <property type="component" value="Chromosome 6"/>
</dbReference>
<sequence length="180" mass="19788">GNVSSTSEEIVPSRLNIKIGKIVEVSKHPDAESLYIEKIDLGEPEPRTIVSGLVHHVSIEEMKDRLVVVLCNLKPAKLKGILSNGMVLCSSKEDGESNKEGSAPGDQAFVEGYEDGSPDEVLNPKKKVWDKLAVDFKRTTPELPCGTEIIFAPPKDKSRARKWLVPTSNSAPLRFRQKKG</sequence>
<feature type="non-terminal residue" evidence="7">
    <location>
        <position position="180"/>
    </location>
</feature>
<proteinExistence type="predicted"/>
<evidence type="ECO:0000256" key="3">
    <source>
        <dbReference type="ARBA" id="ARBA00022884"/>
    </source>
</evidence>
<keyword evidence="7" id="KW-0436">Ligase</keyword>
<reference evidence="8" key="1">
    <citation type="submission" date="2021-01" db="EMBL/GenBank/DDBJ databases">
        <title>Caligus Genome Assembly.</title>
        <authorList>
            <person name="Gallardo-Escarate C."/>
        </authorList>
    </citation>
    <scope>NUCLEOTIDE SEQUENCE [LARGE SCALE GENOMIC DNA]</scope>
</reference>
<accession>A0A7T8HG53</accession>
<dbReference type="EMBL" id="CP045895">
    <property type="protein sequence ID" value="QQP49473.1"/>
    <property type="molecule type" value="Genomic_DNA"/>
</dbReference>
<dbReference type="PANTHER" id="PTHR11586:SF43">
    <property type="entry name" value="TYROSINE--TRNA LIGASE, CYTOPLASMIC"/>
    <property type="match status" value="1"/>
</dbReference>
<keyword evidence="3 4" id="KW-0694">RNA-binding</keyword>
<dbReference type="Gene3D" id="2.40.50.140">
    <property type="entry name" value="Nucleic acid-binding proteins"/>
    <property type="match status" value="1"/>
</dbReference>
<evidence type="ECO:0000256" key="1">
    <source>
        <dbReference type="ARBA" id="ARBA00022490"/>
    </source>
</evidence>
<feature type="non-terminal residue" evidence="7">
    <location>
        <position position="1"/>
    </location>
</feature>
<evidence type="ECO:0000256" key="5">
    <source>
        <dbReference type="SAM" id="MobiDB-lite"/>
    </source>
</evidence>
<keyword evidence="1" id="KW-0963">Cytoplasm</keyword>
<organism evidence="7 8">
    <name type="scientific">Caligus rogercresseyi</name>
    <name type="common">Sea louse</name>
    <dbReference type="NCBI Taxonomy" id="217165"/>
    <lineage>
        <taxon>Eukaryota</taxon>
        <taxon>Metazoa</taxon>
        <taxon>Ecdysozoa</taxon>
        <taxon>Arthropoda</taxon>
        <taxon>Crustacea</taxon>
        <taxon>Multicrustacea</taxon>
        <taxon>Hexanauplia</taxon>
        <taxon>Copepoda</taxon>
        <taxon>Siphonostomatoida</taxon>
        <taxon>Caligidae</taxon>
        <taxon>Caligus</taxon>
    </lineage>
</organism>
<evidence type="ECO:0000256" key="2">
    <source>
        <dbReference type="ARBA" id="ARBA00022555"/>
    </source>
</evidence>
<gene>
    <name evidence="7" type="ORF">FKW44_010157</name>
</gene>
<dbReference type="Pfam" id="PF01588">
    <property type="entry name" value="tRNA_bind"/>
    <property type="match status" value="1"/>
</dbReference>